<evidence type="ECO:0000259" key="1">
    <source>
        <dbReference type="Pfam" id="PF00534"/>
    </source>
</evidence>
<dbReference type="InterPro" id="IPR050194">
    <property type="entry name" value="Glycosyltransferase_grp1"/>
</dbReference>
<dbReference type="AlphaFoldDB" id="A0A3P1BUK0"/>
<evidence type="ECO:0000313" key="3">
    <source>
        <dbReference type="EMBL" id="RRB04553.1"/>
    </source>
</evidence>
<dbReference type="Pfam" id="PF00534">
    <property type="entry name" value="Glycos_transf_1"/>
    <property type="match status" value="1"/>
</dbReference>
<feature type="domain" description="Glycosyl transferase family 1" evidence="1">
    <location>
        <begin position="195"/>
        <end position="341"/>
    </location>
</feature>
<dbReference type="InterPro" id="IPR028098">
    <property type="entry name" value="Glyco_trans_4-like_N"/>
</dbReference>
<dbReference type="Proteomes" id="UP000271925">
    <property type="component" value="Unassembled WGS sequence"/>
</dbReference>
<feature type="domain" description="Glycosyltransferase subfamily 4-like N-terminal" evidence="2">
    <location>
        <begin position="11"/>
        <end position="180"/>
    </location>
</feature>
<evidence type="ECO:0000313" key="4">
    <source>
        <dbReference type="Proteomes" id="UP000271925"/>
    </source>
</evidence>
<dbReference type="PANTHER" id="PTHR45947">
    <property type="entry name" value="SULFOQUINOVOSYL TRANSFERASE SQD2"/>
    <property type="match status" value="1"/>
</dbReference>
<dbReference type="GO" id="GO:0071793">
    <property type="term" value="P:bacillithiol biosynthetic process"/>
    <property type="evidence" value="ECO:0007669"/>
    <property type="project" value="InterPro"/>
</dbReference>
<dbReference type="GO" id="GO:0016757">
    <property type="term" value="F:glycosyltransferase activity"/>
    <property type="evidence" value="ECO:0007669"/>
    <property type="project" value="InterPro"/>
</dbReference>
<dbReference type="EMBL" id="RQJO01000008">
    <property type="protein sequence ID" value="RRB04553.1"/>
    <property type="molecule type" value="Genomic_DNA"/>
</dbReference>
<dbReference type="RefSeq" id="WP_124875391.1">
    <property type="nucleotide sequence ID" value="NZ_RQJO01000008.1"/>
</dbReference>
<dbReference type="NCBIfam" id="TIGR03999">
    <property type="entry name" value="thiol_BshA"/>
    <property type="match status" value="1"/>
</dbReference>
<comment type="caution">
    <text evidence="3">The sequence shown here is derived from an EMBL/GenBank/DDBJ whole genome shotgun (WGS) entry which is preliminary data.</text>
</comment>
<accession>A0A3P1BUK0</accession>
<evidence type="ECO:0000259" key="2">
    <source>
        <dbReference type="Pfam" id="PF13439"/>
    </source>
</evidence>
<dbReference type="SUPFAM" id="SSF53756">
    <property type="entry name" value="UDP-Glycosyltransferase/glycogen phosphorylase"/>
    <property type="match status" value="1"/>
</dbReference>
<dbReference type="PANTHER" id="PTHR45947:SF3">
    <property type="entry name" value="SULFOQUINOVOSYL TRANSFERASE SQD2"/>
    <property type="match status" value="1"/>
</dbReference>
<gene>
    <name evidence="3" type="primary">bshA</name>
    <name evidence="3" type="ORF">EHT25_13745</name>
</gene>
<dbReference type="InterPro" id="IPR023881">
    <property type="entry name" value="Thiol_BshA"/>
</dbReference>
<organism evidence="3 4">
    <name type="scientific">Larkinella rosea</name>
    <dbReference type="NCBI Taxonomy" id="2025312"/>
    <lineage>
        <taxon>Bacteria</taxon>
        <taxon>Pseudomonadati</taxon>
        <taxon>Bacteroidota</taxon>
        <taxon>Cytophagia</taxon>
        <taxon>Cytophagales</taxon>
        <taxon>Spirosomataceae</taxon>
        <taxon>Larkinella</taxon>
    </lineage>
</organism>
<protein>
    <submittedName>
        <fullName evidence="3">N-acetyl-alpha-D-glucosaminyl L-malate synthase BshA</fullName>
    </submittedName>
</protein>
<dbReference type="InterPro" id="IPR001296">
    <property type="entry name" value="Glyco_trans_1"/>
</dbReference>
<dbReference type="OrthoDB" id="9810929at2"/>
<sequence length="379" mass="42640">MKIGIVCYPTFGGSGVVATELGKALAKAGHKVHFITYQQPPRLDFFNENVFYHEVNIPTYPLFQFPPYETALASSIVNVVQYEKLDLLHVHYAIPHASAAYMAQMILRSQGRHIPFVTTLHGTDITLVGKDASYEPVVTFSINESNGVTAVSEHLRQETLDQFSIRRDIEVIPNFIDLDRFKRQNKDHFKMAICPNGEKLIVHTSNFRRVKRIDDVVHIFNKINQEIPSKLLLSGDGPERARIEKLCRDMGIYQDVRFLGKLDAVEEVLSVADLFLMPSENESFGLAALEALACEVPLITSNAGGLPELNVHGVTGFLSNVGDVDDMVHNALYILNDANLPTFKHNALERAKEFEISRILPRYEAYYEKVILESQALVL</sequence>
<proteinExistence type="predicted"/>
<reference evidence="3 4" key="1">
    <citation type="submission" date="2018-11" db="EMBL/GenBank/DDBJ databases">
        <authorList>
            <person name="Zhou Z."/>
            <person name="Wang G."/>
        </authorList>
    </citation>
    <scope>NUCLEOTIDE SEQUENCE [LARGE SCALE GENOMIC DNA]</scope>
    <source>
        <strain evidence="3 4">KCTC52004</strain>
    </source>
</reference>
<dbReference type="Pfam" id="PF13439">
    <property type="entry name" value="Glyco_transf_4"/>
    <property type="match status" value="1"/>
</dbReference>
<name>A0A3P1BUK0_9BACT</name>
<keyword evidence="4" id="KW-1185">Reference proteome</keyword>
<dbReference type="Gene3D" id="3.40.50.2000">
    <property type="entry name" value="Glycogen Phosphorylase B"/>
    <property type="match status" value="2"/>
</dbReference>